<dbReference type="Proteomes" id="UP000663845">
    <property type="component" value="Unassembled WGS sequence"/>
</dbReference>
<feature type="compositionally biased region" description="Basic and acidic residues" evidence="1">
    <location>
        <begin position="866"/>
        <end position="876"/>
    </location>
</feature>
<gene>
    <name evidence="2" type="ORF">JYZ213_LOCUS40075</name>
</gene>
<name>A0A815NRL4_9BILA</name>
<feature type="compositionally biased region" description="Low complexity" evidence="1">
    <location>
        <begin position="205"/>
        <end position="219"/>
    </location>
</feature>
<reference evidence="2" key="1">
    <citation type="submission" date="2021-02" db="EMBL/GenBank/DDBJ databases">
        <authorList>
            <person name="Nowell W R."/>
        </authorList>
    </citation>
    <scope>NUCLEOTIDE SEQUENCE</scope>
</reference>
<feature type="compositionally biased region" description="Polar residues" evidence="1">
    <location>
        <begin position="1666"/>
        <end position="1681"/>
    </location>
</feature>
<feature type="compositionally biased region" description="Low complexity" evidence="1">
    <location>
        <begin position="629"/>
        <end position="640"/>
    </location>
</feature>
<dbReference type="EMBL" id="CAJNOG010001403">
    <property type="protein sequence ID" value="CAF1440238.1"/>
    <property type="molecule type" value="Genomic_DNA"/>
</dbReference>
<evidence type="ECO:0000313" key="2">
    <source>
        <dbReference type="EMBL" id="CAF1440238.1"/>
    </source>
</evidence>
<dbReference type="PANTHER" id="PTHR36812:SF9">
    <property type="entry name" value="MYB-LIKE PROTEIN X ISOFORM X1"/>
    <property type="match status" value="1"/>
</dbReference>
<feature type="compositionally biased region" description="Pro residues" evidence="1">
    <location>
        <begin position="1707"/>
        <end position="1716"/>
    </location>
</feature>
<sequence length="1847" mass="214275">MDNEREDDDEMNITNVDRASSIDSLEQYDFVSTTTTTTTSDSLQLISGCHKWAHTNGNIRVEKAIDSYNQNNNHNQIEFIINHNDNNDDHDNNTIQQKISSTNINNNNIQIVLKNDYQDEEEEEEEEEDNDEYELTHMDISLNHFDVQLQVNNGQLQEAIRYGVFSSVLANDYESEKISLFKINQHSQTMEMDMENGDSYNGRTNGYSHHSNNNTNNNDESYRRNNRSNDSPDSYENGNGANPNRNNNNSRRSDDDDDDDEDNSDDNNDDNDEKDNTDEDDTDDESDENIARRLGFIPLDNETVRIIGRLRNLSNKQTFDRRDFETLSSLIDELIRIQHLETFSKEQLKRIIHYLKLNRPLRTKSRALTFIQERIPRRAVKYNVISSNHEPNSNVFNIWRERERRARLDSSQHLETFSKEQLKRIIHYLKLNRPLRTKSRALTFIQERIPRRAVKYNVISSNHEPNSNVFNIWRERERRARLDSSDSLEGEGQNTSGQQLRDVVEINHPTPPIVLSTNYITPNVTTKVKQMAKDIDIRSGITRSEINLRTGERFSDHAYMPRSSSPTYPGLVSVALYDVKSTNNNDGPINEHHIETRINNKRNINISKSASPTPSEQSHVRQMIVRLESSATSPNTNTSTKIEKKISSKKPLHDEHSDGSPGITISPPIKRIAKREFNEKNAINGINHNSTTHNKDGYVYQLTDTHDDVFVQNKSTSNGMKFEFDKEELTIGCKRTTSGATMDEFMTTLLPGTETSISMVRDVRACVYEDDTALSRTDVDSIPIKVDVETLYILEQKSDRRPLPLTADIHLSDYETIRSTPPTERQDFAVQTTIPFQTVKPPHKPVGTQVNSTVEQHTVAAQTTDSLHRPPRERQRILTPSSSSSLSSSSTEDDETRKTTTTTTTTRYEIKRRHSSHHSSIDDDDDDDGAAVIYIDDKSKKENYEDNFQLKRGRRQLTVDDHLPMVPEQRSQFGQVTSRIHINQLCDINRQVVRRHVQENEISEDEHRSKEVYEIHTRGACKCLVVSYEEKTQYGAETRFEKQLQRIERTYTNEDLKSTELHIIVTSSDGDYQLVRRDYGLNSQNDDEKENQNNHNKSKPPTISIHYYTKEGHRMRTEHARRLEHLPVIIRCEIEYELNHYGSAQLIILSVTGSERRHMCTSLKKEIVNEIVSRSGGRLSASSTELEEEITRQFSEPTHLLRLVDYSSRDDCNQTNATDLRRVTRIDVTTSLRLVQRYRTVVHRLCQLHRSHLMLTQQAEQQRHLILVANDDEYYLLDLSSHVASMSANILNIRQRQHDIFKREVNNVVHQPFDYAKYRRDAEQQQRILEQRHQQRQMEQKQQYQQKFKKGPPPPGDPSEAEFYLGAERRALIEREIHSMREAIRPHEHAPPRCKREPTRRSLSIGYTGAQRYVRARIIHVKDFYDDKQKQQQHHQRDAKEQELFVRVDDYINESAANSLRRSYSTDYLQEDGPRSRIRYIRIPGETIKIEEKTTYEYKGVMYANLPYSLRYWNILYILDREARQGRPLGSALPHIIVNDPYRTVIPPLTQQEIRQTAQQILSPQYNAKSYTDQTLRWFLSRDNRTEIESAKYLHTLHHHRTQLKQQKQQLRNQQSSTHIQGGGQTATANNYTVTETVVRYEKLPDRLVPVPINDLAKSKEHINHRSPSNPRTPHLTNSMATQTQRSQSQPRPSYGPNAFSQGPVFRTPPPPPSPLLHPQRAQLPLMNLPLSRHQSVHELYAATPFSHPPSPSPSLHSLHSNQNHPQLCNTRRPVAFNNRFTAPPPPQQQQQQQLQQHPHPQQKQPQNPLFTEIIDSQTGRRILTTSQEQLPSEVLGLLDKYNLRKF</sequence>
<accession>A0A815NRL4</accession>
<feature type="compositionally biased region" description="Basic and acidic residues" evidence="1">
    <location>
        <begin position="641"/>
        <end position="658"/>
    </location>
</feature>
<evidence type="ECO:0000313" key="3">
    <source>
        <dbReference type="Proteomes" id="UP000663845"/>
    </source>
</evidence>
<feature type="region of interest" description="Disordered" evidence="1">
    <location>
        <begin position="1658"/>
        <end position="1720"/>
    </location>
</feature>
<dbReference type="PANTHER" id="PTHR36812">
    <property type="entry name" value="NEUROFILAMENT TRIPLET M PROTEIN-LIKE PROTEIN"/>
    <property type="match status" value="1"/>
</dbReference>
<feature type="region of interest" description="Disordered" evidence="1">
    <location>
        <begin position="1330"/>
        <end position="1360"/>
    </location>
</feature>
<feature type="region of interest" description="Disordered" evidence="1">
    <location>
        <begin position="1743"/>
        <end position="1807"/>
    </location>
</feature>
<evidence type="ECO:0000256" key="1">
    <source>
        <dbReference type="SAM" id="MobiDB-lite"/>
    </source>
</evidence>
<protein>
    <submittedName>
        <fullName evidence="2">Uncharacterized protein</fullName>
    </submittedName>
</protein>
<feature type="compositionally biased region" description="Low complexity" evidence="1">
    <location>
        <begin position="1604"/>
        <end position="1615"/>
    </location>
</feature>
<comment type="caution">
    <text evidence="2">The sequence shown here is derived from an EMBL/GenBank/DDBJ whole genome shotgun (WGS) entry which is preliminary data.</text>
</comment>
<feature type="compositionally biased region" description="Acidic residues" evidence="1">
    <location>
        <begin position="255"/>
        <end position="288"/>
    </location>
</feature>
<organism evidence="2 3">
    <name type="scientific">Adineta steineri</name>
    <dbReference type="NCBI Taxonomy" id="433720"/>
    <lineage>
        <taxon>Eukaryota</taxon>
        <taxon>Metazoa</taxon>
        <taxon>Spiralia</taxon>
        <taxon>Gnathifera</taxon>
        <taxon>Rotifera</taxon>
        <taxon>Eurotatoria</taxon>
        <taxon>Bdelloidea</taxon>
        <taxon>Adinetida</taxon>
        <taxon>Adinetidae</taxon>
        <taxon>Adineta</taxon>
    </lineage>
</organism>
<feature type="region of interest" description="Disordered" evidence="1">
    <location>
        <begin position="1602"/>
        <end position="1628"/>
    </location>
</feature>
<feature type="compositionally biased region" description="Basic and acidic residues" evidence="1">
    <location>
        <begin position="1330"/>
        <end position="1339"/>
    </location>
</feature>
<feature type="compositionally biased region" description="Polar residues" evidence="1">
    <location>
        <begin position="1616"/>
        <end position="1628"/>
    </location>
</feature>
<feature type="compositionally biased region" description="Low complexity" evidence="1">
    <location>
        <begin position="1682"/>
        <end position="1693"/>
    </location>
</feature>
<feature type="region of interest" description="Disordered" evidence="1">
    <location>
        <begin position="193"/>
        <end position="293"/>
    </location>
</feature>
<feature type="region of interest" description="Disordered" evidence="1">
    <location>
        <begin position="860"/>
        <end position="929"/>
    </location>
</feature>
<proteinExistence type="predicted"/>
<feature type="region of interest" description="Disordered" evidence="1">
    <location>
        <begin position="1082"/>
        <end position="1101"/>
    </location>
</feature>
<feature type="region of interest" description="Disordered" evidence="1">
    <location>
        <begin position="628"/>
        <end position="667"/>
    </location>
</feature>
<feature type="compositionally biased region" description="Low complexity" evidence="1">
    <location>
        <begin position="878"/>
        <end position="890"/>
    </location>
</feature>
<feature type="compositionally biased region" description="Low complexity" evidence="1">
    <location>
        <begin position="1789"/>
        <end position="1807"/>
    </location>
</feature>